<gene>
    <name evidence="6" type="ORF">L0M17_05205</name>
</gene>
<dbReference type="PANTHER" id="PTHR45947">
    <property type="entry name" value="SULFOQUINOVOSYL TRANSFERASE SQD2"/>
    <property type="match status" value="1"/>
</dbReference>
<dbReference type="Proteomes" id="UP001202922">
    <property type="component" value="Unassembled WGS sequence"/>
</dbReference>
<feature type="region of interest" description="Disordered" evidence="4">
    <location>
        <begin position="188"/>
        <end position="211"/>
    </location>
</feature>
<dbReference type="Pfam" id="PF13439">
    <property type="entry name" value="Glyco_transf_4"/>
    <property type="match status" value="1"/>
</dbReference>
<keyword evidence="3" id="KW-0808">Transferase</keyword>
<dbReference type="RefSeq" id="WP_241052413.1">
    <property type="nucleotide sequence ID" value="NZ_JAKZBV010000001.1"/>
</dbReference>
<dbReference type="InterPro" id="IPR050194">
    <property type="entry name" value="Glycosyltransferase_grp1"/>
</dbReference>
<evidence type="ECO:0000256" key="3">
    <source>
        <dbReference type="ARBA" id="ARBA00022679"/>
    </source>
</evidence>
<sequence>MVLSVRRRRSPVRAHPTALWVVPVADLGGVARHVLDVAEVGLPGWRLVVLCPEGPLAQRLRLAGAAVCATEFGPGAGLTASVNALRRVIRALQPDVVHAHLAYADVIAALATRGMAVRLATTEHGIAADDAVYHGSAWRSRAMAEVHRRRLAMTDIPIAVSRATKGAMLAKWSARGEIAVIPNGVDRPSAGGKAAAPSGKGTPSLASTGSASQGEGLRVLSLARLSREKRITDLLHAFAELRSLNPHATLTIAGEGPERAALHAAVSGMGLGETVDLPGFLDPAAAMAHADVVVQLSTWENCSYTLLDAMRAGLGVVATPVGGNPEILPERCLAVGDRPRSVAETIVRQAHDGERPSLPRGWPTRQEMAALIVAEYERGGTA</sequence>
<evidence type="ECO:0000313" key="7">
    <source>
        <dbReference type="Proteomes" id="UP001202922"/>
    </source>
</evidence>
<evidence type="ECO:0000256" key="2">
    <source>
        <dbReference type="ARBA" id="ARBA00022676"/>
    </source>
</evidence>
<evidence type="ECO:0000259" key="5">
    <source>
        <dbReference type="Pfam" id="PF13439"/>
    </source>
</evidence>
<feature type="domain" description="Glycosyltransferase subfamily 4-like N-terminal" evidence="5">
    <location>
        <begin position="28"/>
        <end position="186"/>
    </location>
</feature>
<accession>A0ABS9TY91</accession>
<dbReference type="Pfam" id="PF13692">
    <property type="entry name" value="Glyco_trans_1_4"/>
    <property type="match status" value="1"/>
</dbReference>
<proteinExistence type="predicted"/>
<name>A0ABS9TY91_9MICC</name>
<dbReference type="InterPro" id="IPR028098">
    <property type="entry name" value="Glyco_trans_4-like_N"/>
</dbReference>
<evidence type="ECO:0000313" key="6">
    <source>
        <dbReference type="EMBL" id="MCH6469393.1"/>
    </source>
</evidence>
<protein>
    <recommendedName>
        <fullName evidence="1">D-inositol 3-phosphate glycosyltransferase</fullName>
    </recommendedName>
</protein>
<comment type="caution">
    <text evidence="6">The sequence shown here is derived from an EMBL/GenBank/DDBJ whole genome shotgun (WGS) entry which is preliminary data.</text>
</comment>
<keyword evidence="2" id="KW-0328">Glycosyltransferase</keyword>
<keyword evidence="7" id="KW-1185">Reference proteome</keyword>
<dbReference type="EMBL" id="JAKZBV010000001">
    <property type="protein sequence ID" value="MCH6469393.1"/>
    <property type="molecule type" value="Genomic_DNA"/>
</dbReference>
<dbReference type="SUPFAM" id="SSF53756">
    <property type="entry name" value="UDP-Glycosyltransferase/glycogen phosphorylase"/>
    <property type="match status" value="1"/>
</dbReference>
<evidence type="ECO:0000256" key="1">
    <source>
        <dbReference type="ARBA" id="ARBA00021292"/>
    </source>
</evidence>
<dbReference type="PANTHER" id="PTHR45947:SF3">
    <property type="entry name" value="SULFOQUINOVOSYL TRANSFERASE SQD2"/>
    <property type="match status" value="1"/>
</dbReference>
<dbReference type="Gene3D" id="3.40.50.2000">
    <property type="entry name" value="Glycogen Phosphorylase B"/>
    <property type="match status" value="2"/>
</dbReference>
<organism evidence="6 7">
    <name type="scientific">Sinomonas terrae</name>
    <dbReference type="NCBI Taxonomy" id="2908838"/>
    <lineage>
        <taxon>Bacteria</taxon>
        <taxon>Bacillati</taxon>
        <taxon>Actinomycetota</taxon>
        <taxon>Actinomycetes</taxon>
        <taxon>Micrococcales</taxon>
        <taxon>Micrococcaceae</taxon>
        <taxon>Sinomonas</taxon>
    </lineage>
</organism>
<feature type="compositionally biased region" description="Low complexity" evidence="4">
    <location>
        <begin position="188"/>
        <end position="201"/>
    </location>
</feature>
<evidence type="ECO:0000256" key="4">
    <source>
        <dbReference type="SAM" id="MobiDB-lite"/>
    </source>
</evidence>
<dbReference type="CDD" id="cd03801">
    <property type="entry name" value="GT4_PimA-like"/>
    <property type="match status" value="1"/>
</dbReference>
<reference evidence="6 7" key="1">
    <citation type="submission" date="2022-03" db="EMBL/GenBank/DDBJ databases">
        <title>Sinomonas sp. isolated from a soil.</title>
        <authorList>
            <person name="Han J."/>
            <person name="Kim D.-U."/>
        </authorList>
    </citation>
    <scope>NUCLEOTIDE SEQUENCE [LARGE SCALE GENOMIC DNA]</scope>
    <source>
        <strain evidence="6 7">5-5</strain>
    </source>
</reference>